<name>A0A6J4Q6S7_9ACTN</name>
<dbReference type="AlphaFoldDB" id="A0A6J4Q6S7"/>
<proteinExistence type="predicted"/>
<gene>
    <name evidence="2" type="ORF">AVDCRST_MAG82-2417</name>
</gene>
<dbReference type="EMBL" id="CADCVA010000314">
    <property type="protein sequence ID" value="CAA9435211.1"/>
    <property type="molecule type" value="Genomic_DNA"/>
</dbReference>
<accession>A0A6J4Q6S7</accession>
<keyword evidence="1" id="KW-0812">Transmembrane</keyword>
<feature type="transmembrane region" description="Helical" evidence="1">
    <location>
        <begin position="6"/>
        <end position="29"/>
    </location>
</feature>
<evidence type="ECO:0000256" key="1">
    <source>
        <dbReference type="SAM" id="Phobius"/>
    </source>
</evidence>
<keyword evidence="1" id="KW-0472">Membrane</keyword>
<evidence type="ECO:0000313" key="2">
    <source>
        <dbReference type="EMBL" id="CAA9435211.1"/>
    </source>
</evidence>
<organism evidence="2">
    <name type="scientific">uncultured Rubrobacteraceae bacterium</name>
    <dbReference type="NCBI Taxonomy" id="349277"/>
    <lineage>
        <taxon>Bacteria</taxon>
        <taxon>Bacillati</taxon>
        <taxon>Actinomycetota</taxon>
        <taxon>Rubrobacteria</taxon>
        <taxon>Rubrobacterales</taxon>
        <taxon>Rubrobacteraceae</taxon>
        <taxon>environmental samples</taxon>
    </lineage>
</organism>
<reference evidence="2" key="1">
    <citation type="submission" date="2020-02" db="EMBL/GenBank/DDBJ databases">
        <authorList>
            <person name="Meier V. D."/>
        </authorList>
    </citation>
    <scope>NUCLEOTIDE SEQUENCE</scope>
    <source>
        <strain evidence="2">AVDCRST_MAG82</strain>
    </source>
</reference>
<keyword evidence="1" id="KW-1133">Transmembrane helix</keyword>
<sequence>MSAEIVALLVLAGGIATAVVFTLVIVVVVDRPVAGTRAGNEGEKEDQQSEKS</sequence>
<protein>
    <submittedName>
        <fullName evidence="2">Uncharacterized protein</fullName>
    </submittedName>
</protein>